<dbReference type="Pfam" id="PF13193">
    <property type="entry name" value="AMP-binding_C"/>
    <property type="match status" value="1"/>
</dbReference>
<dbReference type="Pfam" id="PF00501">
    <property type="entry name" value="AMP-binding"/>
    <property type="match status" value="1"/>
</dbReference>
<dbReference type="Gene3D" id="3.40.50.12780">
    <property type="entry name" value="N-terminal domain of ligase-like"/>
    <property type="match status" value="1"/>
</dbReference>
<evidence type="ECO:0000313" key="3">
    <source>
        <dbReference type="EMBL" id="CAB4927298.1"/>
    </source>
</evidence>
<feature type="domain" description="AMP-dependent synthetase/ligase" evidence="1">
    <location>
        <begin position="17"/>
        <end position="374"/>
    </location>
</feature>
<dbReference type="GO" id="GO:0016878">
    <property type="term" value="F:acid-thiol ligase activity"/>
    <property type="evidence" value="ECO:0007669"/>
    <property type="project" value="UniProtKB-ARBA"/>
</dbReference>
<accession>A0A6J7I8E4</accession>
<dbReference type="InterPro" id="IPR050237">
    <property type="entry name" value="ATP-dep_AMP-bd_enzyme"/>
</dbReference>
<dbReference type="SUPFAM" id="SSF56801">
    <property type="entry name" value="Acetyl-CoA synthetase-like"/>
    <property type="match status" value="1"/>
</dbReference>
<dbReference type="EMBL" id="CAFBMR010000107">
    <property type="protein sequence ID" value="CAB4927298.1"/>
    <property type="molecule type" value="Genomic_DNA"/>
</dbReference>
<dbReference type="InterPro" id="IPR000873">
    <property type="entry name" value="AMP-dep_synth/lig_dom"/>
</dbReference>
<name>A0A6J7I8E4_9ZZZZ</name>
<dbReference type="Gene3D" id="3.30.300.30">
    <property type="match status" value="1"/>
</dbReference>
<feature type="domain" description="AMP-binding enzyme C-terminal" evidence="2">
    <location>
        <begin position="424"/>
        <end position="500"/>
    </location>
</feature>
<dbReference type="InterPro" id="IPR045851">
    <property type="entry name" value="AMP-bd_C_sf"/>
</dbReference>
<dbReference type="InterPro" id="IPR025110">
    <property type="entry name" value="AMP-bd_C"/>
</dbReference>
<reference evidence="3" key="1">
    <citation type="submission" date="2020-05" db="EMBL/GenBank/DDBJ databases">
        <authorList>
            <person name="Chiriac C."/>
            <person name="Salcher M."/>
            <person name="Ghai R."/>
            <person name="Kavagutti S V."/>
        </authorList>
    </citation>
    <scope>NUCLEOTIDE SEQUENCE</scope>
</reference>
<dbReference type="PROSITE" id="PS00455">
    <property type="entry name" value="AMP_BINDING"/>
    <property type="match status" value="1"/>
</dbReference>
<dbReference type="InterPro" id="IPR020845">
    <property type="entry name" value="AMP-binding_CS"/>
</dbReference>
<dbReference type="PANTHER" id="PTHR43767">
    <property type="entry name" value="LONG-CHAIN-FATTY-ACID--COA LIGASE"/>
    <property type="match status" value="1"/>
</dbReference>
<proteinExistence type="predicted"/>
<dbReference type="InterPro" id="IPR042099">
    <property type="entry name" value="ANL_N_sf"/>
</dbReference>
<gene>
    <name evidence="3" type="ORF">UFOPK3610_01746</name>
</gene>
<dbReference type="AlphaFoldDB" id="A0A6J7I8E4"/>
<protein>
    <submittedName>
        <fullName evidence="3">Unannotated protein</fullName>
    </submittedName>
</protein>
<evidence type="ECO:0000259" key="1">
    <source>
        <dbReference type="Pfam" id="PF00501"/>
    </source>
</evidence>
<evidence type="ECO:0000259" key="2">
    <source>
        <dbReference type="Pfam" id="PF13193"/>
    </source>
</evidence>
<organism evidence="3">
    <name type="scientific">freshwater metagenome</name>
    <dbReference type="NCBI Taxonomy" id="449393"/>
    <lineage>
        <taxon>unclassified sequences</taxon>
        <taxon>metagenomes</taxon>
        <taxon>ecological metagenomes</taxon>
    </lineage>
</organism>
<sequence>MNNYTIADVLRKTRTSQRVNKDRVAIHFRDRAITYEELDERSDRLAAGLLSAGFRKGDRAAVMMHNRPEWIEIFFALAKLGGVLVPVNHLLREREVQHILSDSGAAWVLTEERFWPMYDGLRTPQDERSYVVMDVVAEGALTYEDVVASGSRDIPIDVDANDLFLLQYTSGTTGLPKGAMHTHSTVLWNSFYQLPEFGVTVDDVYLILPALGWIAGFHDFALATLWSGGQLVLHPTGNFDPEDFANTVERHKVTTVLLVPTVLRRVLGYADLEQHDLSSLRLVLSGGEPVPVKDIHTMHHRLPTCHLQQAYGMTEFPTMMLWLSAEDAATKAGSVGKACRAAEVRIVNESGDDTEVDEVGEIICRSPACMVGYYKDPEATAATLAGGWLHTGDLARVDADGYVYITGRAKDMILTGGLNVYPAEIEQLIEARPEVQEAAVIAVPHPEWGEIGKAIVVLKPGQELEESTLLASLKKDLASFKVPRIVEFTETPLPRTLSGKVRKFLLS</sequence>
<dbReference type="PANTHER" id="PTHR43767:SF1">
    <property type="entry name" value="NONRIBOSOMAL PEPTIDE SYNTHASE PES1 (EUROFUNG)-RELATED"/>
    <property type="match status" value="1"/>
</dbReference>